<feature type="domain" description="S-adenosyl-l-methionine hydroxide adenosyltransferase C-terminal" evidence="4">
    <location>
        <begin position="185"/>
        <end position="273"/>
    </location>
</feature>
<dbReference type="Gene3D" id="3.40.50.10790">
    <property type="entry name" value="S-adenosyl-l-methionine hydroxide adenosyltransferase, N-terminal"/>
    <property type="match status" value="1"/>
</dbReference>
<dbReference type="Proteomes" id="UP000249794">
    <property type="component" value="Unassembled WGS sequence"/>
</dbReference>
<dbReference type="Pfam" id="PF20257">
    <property type="entry name" value="SAM_HAT_C"/>
    <property type="match status" value="1"/>
</dbReference>
<dbReference type="PIRSF" id="PIRSF006779">
    <property type="entry name" value="UCP006779"/>
    <property type="match status" value="1"/>
</dbReference>
<evidence type="ECO:0000259" key="3">
    <source>
        <dbReference type="Pfam" id="PF01887"/>
    </source>
</evidence>
<dbReference type="EMBL" id="QBMP01000004">
    <property type="protein sequence ID" value="PZO61144.1"/>
    <property type="molecule type" value="Genomic_DNA"/>
</dbReference>
<dbReference type="InterPro" id="IPR023228">
    <property type="entry name" value="SAM_OH_AdoTrfase_N_sf"/>
</dbReference>
<proteinExistence type="inferred from homology"/>
<dbReference type="SUPFAM" id="SSF101852">
    <property type="entry name" value="Bacterial fluorinating enzyme, C-terminal domain"/>
    <property type="match status" value="1"/>
</dbReference>
<dbReference type="Pfam" id="PF01887">
    <property type="entry name" value="SAM_HAT_N"/>
    <property type="match status" value="1"/>
</dbReference>
<dbReference type="AlphaFoldDB" id="A0A2W4XWA5"/>
<comment type="caution">
    <text evidence="5">The sequence shown here is derived from an EMBL/GenBank/DDBJ whole genome shotgun (WGS) entry which is preliminary data.</text>
</comment>
<dbReference type="InterPro" id="IPR023227">
    <property type="entry name" value="SAM_OH_AdoTrfase_C_sf"/>
</dbReference>
<evidence type="ECO:0000313" key="6">
    <source>
        <dbReference type="Proteomes" id="UP000249794"/>
    </source>
</evidence>
<feature type="domain" description="S-adenosyl-l-methionine hydroxide adenosyltransferase N-terminal" evidence="3">
    <location>
        <begin position="2"/>
        <end position="148"/>
    </location>
</feature>
<dbReference type="InterPro" id="IPR002747">
    <property type="entry name" value="SAM_OH_AdoTrfase"/>
</dbReference>
<organism evidence="5 6">
    <name type="scientific">Phormidesmis priestleyi</name>
    <dbReference type="NCBI Taxonomy" id="268141"/>
    <lineage>
        <taxon>Bacteria</taxon>
        <taxon>Bacillati</taxon>
        <taxon>Cyanobacteriota</taxon>
        <taxon>Cyanophyceae</taxon>
        <taxon>Leptolyngbyales</taxon>
        <taxon>Leptolyngbyaceae</taxon>
        <taxon>Phormidesmis</taxon>
    </lineage>
</organism>
<dbReference type="InterPro" id="IPR046470">
    <property type="entry name" value="SAM_HAT_C"/>
</dbReference>
<keyword evidence="1" id="KW-0949">S-adenosyl-L-methionine</keyword>
<dbReference type="Gene3D" id="2.40.30.90">
    <property type="entry name" value="Bacterial fluorinating enzyme like"/>
    <property type="match status" value="1"/>
</dbReference>
<protein>
    <recommendedName>
        <fullName evidence="7">SAM-dependent chlorinase/fluorinase</fullName>
    </recommendedName>
</protein>
<evidence type="ECO:0000256" key="2">
    <source>
        <dbReference type="ARBA" id="ARBA00024035"/>
    </source>
</evidence>
<accession>A0A2W4XWA5</accession>
<dbReference type="PANTHER" id="PTHR35092:SF1">
    <property type="entry name" value="CHLORINASE MJ1651"/>
    <property type="match status" value="1"/>
</dbReference>
<evidence type="ECO:0008006" key="7">
    <source>
        <dbReference type="Google" id="ProtNLM"/>
    </source>
</evidence>
<dbReference type="InterPro" id="IPR046469">
    <property type="entry name" value="SAM_HAT_N"/>
</dbReference>
<gene>
    <name evidence="5" type="ORF">DCF15_00895</name>
</gene>
<reference evidence="6" key="1">
    <citation type="submission" date="2018-04" db="EMBL/GenBank/DDBJ databases">
        <authorList>
            <person name="Cornet L."/>
        </authorList>
    </citation>
    <scope>NUCLEOTIDE SEQUENCE [LARGE SCALE GENOMIC DNA]</scope>
</reference>
<dbReference type="PANTHER" id="PTHR35092">
    <property type="entry name" value="CHLORINASE MJ1651"/>
    <property type="match status" value="1"/>
</dbReference>
<sequence length="290" mass="30479">MITLLSDFGYRDAYVAMMKGVIASLSGATATCDLTHDIEPQDILAARFNLMMAYSHFSVGTVHLAVVDPGVGSGRRAIALKCPCGFFVGPDNGIFSGVLQQEPVLAAVALTNPDYWRVPNPSHTFHGRDIFAPAAAHLANGVAIANLGTRIDPNTLVQANLPFYTPISPPLSGLPSASHGTSYSGCIQYIDRFGNLISNLPGHLIEGHPRPDSQSLVWQVSLELPAVGKNLSLIGIEAYYQVPVGALAALIGSHGWIEIACNGGSAAEALAIANLAAAKNIRVQLCITLA</sequence>
<reference evidence="5 6" key="2">
    <citation type="submission" date="2018-06" db="EMBL/GenBank/DDBJ databases">
        <title>Metagenomic assembly of (sub)arctic Cyanobacteria and their associated microbiome from non-axenic cultures.</title>
        <authorList>
            <person name="Baurain D."/>
        </authorList>
    </citation>
    <scope>NUCLEOTIDE SEQUENCE [LARGE SCALE GENOMIC DNA]</scope>
    <source>
        <strain evidence="5">ULC027bin1</strain>
    </source>
</reference>
<name>A0A2W4XWA5_9CYAN</name>
<comment type="similarity">
    <text evidence="2">Belongs to the SAM hydrolase / SAM-dependent halogenase family.</text>
</comment>
<evidence type="ECO:0000256" key="1">
    <source>
        <dbReference type="ARBA" id="ARBA00022691"/>
    </source>
</evidence>
<evidence type="ECO:0000259" key="4">
    <source>
        <dbReference type="Pfam" id="PF20257"/>
    </source>
</evidence>
<dbReference type="SUPFAM" id="SSF102522">
    <property type="entry name" value="Bacterial fluorinating enzyme, N-terminal domain"/>
    <property type="match status" value="1"/>
</dbReference>
<evidence type="ECO:0000313" key="5">
    <source>
        <dbReference type="EMBL" id="PZO61144.1"/>
    </source>
</evidence>